<reference evidence="7" key="1">
    <citation type="journal article" date="2019" name="Int. J. Syst. Evol. Microbiol.">
        <title>The Global Catalogue of Microorganisms (GCM) 10K type strain sequencing project: providing services to taxonomists for standard genome sequencing and annotation.</title>
        <authorList>
            <consortium name="The Broad Institute Genomics Platform"/>
            <consortium name="The Broad Institute Genome Sequencing Center for Infectious Disease"/>
            <person name="Wu L."/>
            <person name="Ma J."/>
        </authorList>
    </citation>
    <scope>NUCLEOTIDE SEQUENCE [LARGE SCALE GENOMIC DNA]</scope>
    <source>
        <strain evidence="7">CECT 8570</strain>
    </source>
</reference>
<gene>
    <name evidence="6" type="ORF">ACFOX3_14620</name>
</gene>
<dbReference type="Gene3D" id="3.30.70.270">
    <property type="match status" value="1"/>
</dbReference>
<dbReference type="NCBIfam" id="TIGR00254">
    <property type="entry name" value="GGDEF"/>
    <property type="match status" value="1"/>
</dbReference>
<dbReference type="EMBL" id="JBHSCX010000020">
    <property type="protein sequence ID" value="MFC4363546.1"/>
    <property type="molecule type" value="Genomic_DNA"/>
</dbReference>
<evidence type="ECO:0000256" key="1">
    <source>
        <dbReference type="ARBA" id="ARBA00012528"/>
    </source>
</evidence>
<dbReference type="CDD" id="cd06225">
    <property type="entry name" value="HAMP"/>
    <property type="match status" value="1"/>
</dbReference>
<dbReference type="InterPro" id="IPR007892">
    <property type="entry name" value="CHASE4"/>
</dbReference>
<feature type="domain" description="GGDEF" evidence="5">
    <location>
        <begin position="405"/>
        <end position="549"/>
    </location>
</feature>
<evidence type="ECO:0000313" key="6">
    <source>
        <dbReference type="EMBL" id="MFC4363546.1"/>
    </source>
</evidence>
<protein>
    <recommendedName>
        <fullName evidence="1">diguanylate cyclase</fullName>
        <ecNumber evidence="1">2.7.7.65</ecNumber>
    </recommendedName>
</protein>
<proteinExistence type="predicted"/>
<dbReference type="PROSITE" id="PS50887">
    <property type="entry name" value="GGDEF"/>
    <property type="match status" value="1"/>
</dbReference>
<dbReference type="RefSeq" id="WP_290261446.1">
    <property type="nucleotide sequence ID" value="NZ_JAUFQG010000004.1"/>
</dbReference>
<organism evidence="6 7">
    <name type="scientific">Simiduia curdlanivorans</name>
    <dbReference type="NCBI Taxonomy" id="1492769"/>
    <lineage>
        <taxon>Bacteria</taxon>
        <taxon>Pseudomonadati</taxon>
        <taxon>Pseudomonadota</taxon>
        <taxon>Gammaproteobacteria</taxon>
        <taxon>Cellvibrionales</taxon>
        <taxon>Cellvibrionaceae</taxon>
        <taxon>Simiduia</taxon>
    </lineage>
</organism>
<dbReference type="SUPFAM" id="SSF55073">
    <property type="entry name" value="Nucleotide cyclase"/>
    <property type="match status" value="1"/>
</dbReference>
<keyword evidence="3" id="KW-0472">Membrane</keyword>
<dbReference type="PANTHER" id="PTHR45138">
    <property type="entry name" value="REGULATORY COMPONENTS OF SENSORY TRANSDUCTION SYSTEM"/>
    <property type="match status" value="1"/>
</dbReference>
<dbReference type="SMART" id="SM00267">
    <property type="entry name" value="GGDEF"/>
    <property type="match status" value="1"/>
</dbReference>
<dbReference type="EC" id="2.7.7.65" evidence="1"/>
<evidence type="ECO:0000313" key="7">
    <source>
        <dbReference type="Proteomes" id="UP001595840"/>
    </source>
</evidence>
<feature type="transmembrane region" description="Helical" evidence="3">
    <location>
        <begin position="16"/>
        <end position="38"/>
    </location>
</feature>
<dbReference type="InterPro" id="IPR029787">
    <property type="entry name" value="Nucleotide_cyclase"/>
</dbReference>
<evidence type="ECO:0000256" key="2">
    <source>
        <dbReference type="ARBA" id="ARBA00034247"/>
    </source>
</evidence>
<dbReference type="InterPro" id="IPR003660">
    <property type="entry name" value="HAMP_dom"/>
</dbReference>
<feature type="transmembrane region" description="Helical" evidence="3">
    <location>
        <begin position="289"/>
        <end position="312"/>
    </location>
</feature>
<dbReference type="Gene3D" id="6.10.340.10">
    <property type="match status" value="1"/>
</dbReference>
<dbReference type="PROSITE" id="PS50885">
    <property type="entry name" value="HAMP"/>
    <property type="match status" value="1"/>
</dbReference>
<dbReference type="GO" id="GO:0052621">
    <property type="term" value="F:diguanylate cyclase activity"/>
    <property type="evidence" value="ECO:0007669"/>
    <property type="project" value="UniProtKB-EC"/>
</dbReference>
<dbReference type="Pfam" id="PF05228">
    <property type="entry name" value="CHASE4"/>
    <property type="match status" value="1"/>
</dbReference>
<keyword evidence="3" id="KW-1133">Transmembrane helix</keyword>
<accession>A0ABV8V6K5</accession>
<dbReference type="Proteomes" id="UP001595840">
    <property type="component" value="Unassembled WGS sequence"/>
</dbReference>
<evidence type="ECO:0000259" key="5">
    <source>
        <dbReference type="PROSITE" id="PS50887"/>
    </source>
</evidence>
<sequence>MQRFTFQRGYLLRTRAMWLGCVAFIFLLVAQLGVRYYVNLPVMLQLIEAADNKDRLRVDNALAQRLALYQSRVADNALWNDAFEFVTQPNDAFIESNFDQRTLVDNELDGVIFLDTQGNVIWHYGLHIHYDGHGDAPLLQPPVSNAQLLEAFYIEPQKPVLGKFETRQGYIKARAGALIYSASPIFPTNLGGGALNSRGTLVMWAWLDDEYFESLAEQTKLDLTAQFLERGGAALESSSRHLLSQPENVRNTDNQLAWLLKDIDGEPLFLLSIQFEALGPEYRLFSQSILIGVIAALLLLVGLALAVKFWLVRPLTAMGQQMDDITESGSYENRLAIKSYGELERLAGQFNLLLDEVCRQQDLARKKHAKLHLASISDGLTGLANRRYLDQFMDESWEKAKAQRSTYSLILIDIDFFKKYNDSYGHAAGDRVLSQVGQLLQSFQPNLEALTARYGGEEFSMVLVGASCEAVEALCQCLCAAVREQKITHAGSSFGYLTISVGAVSIFAGEPLPEYLSGPNPLRTIFKAADSALYQVKNQGRNNYKMGVIDES</sequence>
<evidence type="ECO:0000259" key="4">
    <source>
        <dbReference type="PROSITE" id="PS50885"/>
    </source>
</evidence>
<keyword evidence="6" id="KW-0808">Transferase</keyword>
<evidence type="ECO:0000256" key="3">
    <source>
        <dbReference type="SAM" id="Phobius"/>
    </source>
</evidence>
<dbReference type="CDD" id="cd01949">
    <property type="entry name" value="GGDEF"/>
    <property type="match status" value="1"/>
</dbReference>
<comment type="caution">
    <text evidence="6">The sequence shown here is derived from an EMBL/GenBank/DDBJ whole genome shotgun (WGS) entry which is preliminary data.</text>
</comment>
<dbReference type="SMART" id="SM00304">
    <property type="entry name" value="HAMP"/>
    <property type="match status" value="1"/>
</dbReference>
<keyword evidence="7" id="KW-1185">Reference proteome</keyword>
<keyword evidence="3" id="KW-0812">Transmembrane</keyword>
<dbReference type="PANTHER" id="PTHR45138:SF9">
    <property type="entry name" value="DIGUANYLATE CYCLASE DGCM-RELATED"/>
    <property type="match status" value="1"/>
</dbReference>
<keyword evidence="6" id="KW-0548">Nucleotidyltransferase</keyword>
<dbReference type="InterPro" id="IPR043128">
    <property type="entry name" value="Rev_trsase/Diguanyl_cyclase"/>
</dbReference>
<dbReference type="Pfam" id="PF00990">
    <property type="entry name" value="GGDEF"/>
    <property type="match status" value="1"/>
</dbReference>
<feature type="domain" description="HAMP" evidence="4">
    <location>
        <begin position="309"/>
        <end position="362"/>
    </location>
</feature>
<name>A0ABV8V6K5_9GAMM</name>
<dbReference type="InterPro" id="IPR050469">
    <property type="entry name" value="Diguanylate_Cyclase"/>
</dbReference>
<comment type="catalytic activity">
    <reaction evidence="2">
        <text>2 GTP = 3',3'-c-di-GMP + 2 diphosphate</text>
        <dbReference type="Rhea" id="RHEA:24898"/>
        <dbReference type="ChEBI" id="CHEBI:33019"/>
        <dbReference type="ChEBI" id="CHEBI:37565"/>
        <dbReference type="ChEBI" id="CHEBI:58805"/>
        <dbReference type="EC" id="2.7.7.65"/>
    </reaction>
</comment>
<dbReference type="InterPro" id="IPR000160">
    <property type="entry name" value="GGDEF_dom"/>
</dbReference>